<dbReference type="Gramene" id="OE9A077675T1">
    <property type="protein sequence ID" value="OE9A077675C1"/>
    <property type="gene ID" value="OE9A077675"/>
</dbReference>
<reference evidence="2 3" key="1">
    <citation type="submission" date="2019-12" db="EMBL/GenBank/DDBJ databases">
        <authorList>
            <person name="Alioto T."/>
            <person name="Alioto T."/>
            <person name="Gomez Garrido J."/>
        </authorList>
    </citation>
    <scope>NUCLEOTIDE SEQUENCE [LARGE SCALE GENOMIC DNA]</scope>
</reference>
<organism evidence="2 3">
    <name type="scientific">Olea europaea subsp. europaea</name>
    <dbReference type="NCBI Taxonomy" id="158383"/>
    <lineage>
        <taxon>Eukaryota</taxon>
        <taxon>Viridiplantae</taxon>
        <taxon>Streptophyta</taxon>
        <taxon>Embryophyta</taxon>
        <taxon>Tracheophyta</taxon>
        <taxon>Spermatophyta</taxon>
        <taxon>Magnoliopsida</taxon>
        <taxon>eudicotyledons</taxon>
        <taxon>Gunneridae</taxon>
        <taxon>Pentapetalae</taxon>
        <taxon>asterids</taxon>
        <taxon>lamiids</taxon>
        <taxon>Lamiales</taxon>
        <taxon>Oleaceae</taxon>
        <taxon>Oleeae</taxon>
        <taxon>Olea</taxon>
    </lineage>
</organism>
<dbReference type="Proteomes" id="UP000594638">
    <property type="component" value="Unassembled WGS sequence"/>
</dbReference>
<evidence type="ECO:0000313" key="3">
    <source>
        <dbReference type="Proteomes" id="UP000594638"/>
    </source>
</evidence>
<proteinExistence type="predicted"/>
<dbReference type="EMBL" id="CACTIH010000050">
    <property type="protein sequence ID" value="CAA2941841.1"/>
    <property type="molecule type" value="Genomic_DNA"/>
</dbReference>
<gene>
    <name evidence="2" type="ORF">OLEA9_A077675</name>
</gene>
<protein>
    <submittedName>
        <fullName evidence="2">Probable arabinose 5-phosphate isomerase</fullName>
    </submittedName>
</protein>
<sequence>MQFLESDHELDGQSGSRLKQLHCRHPRTIDPNAMAVEAMQKMESSPSPVQFWPAIDNNNVLIGTVIPRIGLSWPVSLSKSQLSPNCVPAFVFILQYL</sequence>
<feature type="compositionally biased region" description="Basic and acidic residues" evidence="1">
    <location>
        <begin position="1"/>
        <end position="11"/>
    </location>
</feature>
<keyword evidence="2" id="KW-0413">Isomerase</keyword>
<name>A0A8S0PFN3_OLEEU</name>
<dbReference type="PANTHER" id="PTHR47476:SF2">
    <property type="entry name" value="ARABINOSE 5-PHOSPHATE ISOMERASE-RELATED"/>
    <property type="match status" value="1"/>
</dbReference>
<keyword evidence="3" id="KW-1185">Reference proteome</keyword>
<dbReference type="AlphaFoldDB" id="A0A8S0PFN3"/>
<dbReference type="PANTHER" id="PTHR47476">
    <property type="match status" value="1"/>
</dbReference>
<comment type="caution">
    <text evidence="2">The sequence shown here is derived from an EMBL/GenBank/DDBJ whole genome shotgun (WGS) entry which is preliminary data.</text>
</comment>
<evidence type="ECO:0000256" key="1">
    <source>
        <dbReference type="SAM" id="MobiDB-lite"/>
    </source>
</evidence>
<accession>A0A8S0PFN3</accession>
<dbReference type="GO" id="GO:0016853">
    <property type="term" value="F:isomerase activity"/>
    <property type="evidence" value="ECO:0007669"/>
    <property type="project" value="UniProtKB-KW"/>
</dbReference>
<evidence type="ECO:0000313" key="2">
    <source>
        <dbReference type="EMBL" id="CAA2941841.1"/>
    </source>
</evidence>
<dbReference type="OrthoDB" id="1872003at2759"/>
<feature type="region of interest" description="Disordered" evidence="1">
    <location>
        <begin position="1"/>
        <end position="23"/>
    </location>
</feature>